<dbReference type="AlphaFoldDB" id="A0A486XMF9"/>
<feature type="domain" description="PilZ" evidence="2">
    <location>
        <begin position="3"/>
        <end position="99"/>
    </location>
</feature>
<dbReference type="EMBL" id="CAAJGR010000081">
    <property type="protein sequence ID" value="VHO03325.1"/>
    <property type="molecule type" value="Genomic_DNA"/>
</dbReference>
<reference evidence="3" key="1">
    <citation type="submission" date="2019-04" db="EMBL/GenBank/DDBJ databases">
        <authorList>
            <person name="Brambilla D."/>
        </authorList>
    </citation>
    <scope>NUCLEOTIDE SEQUENCE</scope>
    <source>
        <strain evidence="3">BAL1</strain>
    </source>
</reference>
<keyword evidence="1" id="KW-0973">c-di-GMP</keyword>
<evidence type="ECO:0000256" key="1">
    <source>
        <dbReference type="PIRNR" id="PIRNR028141"/>
    </source>
</evidence>
<dbReference type="PIRSF" id="PIRSF028141">
    <property type="entry name" value="C-di-GMP_BP_PA4608"/>
    <property type="match status" value="1"/>
</dbReference>
<gene>
    <name evidence="3" type="ORF">BAL341_1356</name>
</gene>
<name>A0A486XMF9_9GAMM</name>
<evidence type="ECO:0000313" key="3">
    <source>
        <dbReference type="EMBL" id="VHO03325.1"/>
    </source>
</evidence>
<organism evidence="3">
    <name type="scientific">Rheinheimera sp. BAL341</name>
    <dbReference type="NCBI Taxonomy" id="1708203"/>
    <lineage>
        <taxon>Bacteria</taxon>
        <taxon>Pseudomonadati</taxon>
        <taxon>Pseudomonadota</taxon>
        <taxon>Gammaproteobacteria</taxon>
        <taxon>Chromatiales</taxon>
        <taxon>Chromatiaceae</taxon>
        <taxon>Rheinheimera</taxon>
    </lineage>
</organism>
<dbReference type="Gene3D" id="2.40.10.220">
    <property type="entry name" value="predicted glycosyltransferase like domains"/>
    <property type="match status" value="1"/>
</dbReference>
<dbReference type="GO" id="GO:0035438">
    <property type="term" value="F:cyclic-di-GMP binding"/>
    <property type="evidence" value="ECO:0007669"/>
    <property type="project" value="InterPro"/>
</dbReference>
<dbReference type="SUPFAM" id="SSF141371">
    <property type="entry name" value="PilZ domain-like"/>
    <property type="match status" value="1"/>
</dbReference>
<proteinExistence type="predicted"/>
<keyword evidence="1" id="KW-0547">Nucleotide-binding</keyword>
<protein>
    <recommendedName>
        <fullName evidence="1">Cyclic diguanosine monophosphate-binding protein</fullName>
        <shortName evidence="1">c-di-GMP-binding protein</shortName>
    </recommendedName>
    <alternativeName>
        <fullName evidence="1">Pilz domain-containing protein</fullName>
    </alternativeName>
</protein>
<dbReference type="InterPro" id="IPR027021">
    <property type="entry name" value="C-di-GMP_BP_PA4608"/>
</dbReference>
<evidence type="ECO:0000259" key="2">
    <source>
        <dbReference type="Pfam" id="PF07238"/>
    </source>
</evidence>
<sequence>MDNRRFSRVSFKGNAHLELGNHSWLTEVLDLSLQGALIRKPVDWPETTPAAMQLRIRLNDFPVELAMSVSVAHTSDSLVGLRCEKIDIDSVSHLRRLLELNLGDSELLSRELSELSEH</sequence>
<dbReference type="InterPro" id="IPR009875">
    <property type="entry name" value="PilZ_domain"/>
</dbReference>
<comment type="subunit">
    <text evidence="1">Monomer in both c-di-GMP-bound and free forms.</text>
</comment>
<accession>A0A486XMF9</accession>
<dbReference type="Pfam" id="PF07238">
    <property type="entry name" value="PilZ"/>
    <property type="match status" value="1"/>
</dbReference>
<comment type="function">
    <text evidence="1">Binds the second messenger bis-(3'-5') cyclic dimeric guanosine monophosphate (c-di-GMP). Can bind two c-di-GMP molecules per monomer. May play a role in bacterial second-messenger regulated processes. Binding to c-di-GMP induces a conformational change of the C- and N-termini resulting in the exposure of a highly negative surface on one side of the protein to a possible effector protein.</text>
</comment>